<dbReference type="EMBL" id="LAZR01046793">
    <property type="protein sequence ID" value="KKK95706.1"/>
    <property type="molecule type" value="Genomic_DNA"/>
</dbReference>
<dbReference type="Pfam" id="PF21113">
    <property type="entry name" value="LarA_C"/>
    <property type="match status" value="1"/>
</dbReference>
<dbReference type="InterPro" id="IPR048068">
    <property type="entry name" value="LarA-like"/>
</dbReference>
<protein>
    <submittedName>
        <fullName evidence="3">Uncharacterized protein</fullName>
    </submittedName>
</protein>
<dbReference type="PANTHER" id="PTHR33171:SF17">
    <property type="entry name" value="LARA-LIKE N-TERMINAL DOMAIN-CONTAINING PROTEIN"/>
    <property type="match status" value="1"/>
</dbReference>
<reference evidence="3" key="1">
    <citation type="journal article" date="2015" name="Nature">
        <title>Complex archaea that bridge the gap between prokaryotes and eukaryotes.</title>
        <authorList>
            <person name="Spang A."/>
            <person name="Saw J.H."/>
            <person name="Jorgensen S.L."/>
            <person name="Zaremba-Niedzwiedzka K."/>
            <person name="Martijn J."/>
            <person name="Lind A.E."/>
            <person name="van Eijk R."/>
            <person name="Schleper C."/>
            <person name="Guy L."/>
            <person name="Ettema T.J."/>
        </authorList>
    </citation>
    <scope>NUCLEOTIDE SEQUENCE</scope>
</reference>
<feature type="domain" description="LarA-like N-terminal" evidence="1">
    <location>
        <begin position="1"/>
        <end position="53"/>
    </location>
</feature>
<organism evidence="3">
    <name type="scientific">marine sediment metagenome</name>
    <dbReference type="NCBI Taxonomy" id="412755"/>
    <lineage>
        <taxon>unclassified sequences</taxon>
        <taxon>metagenomes</taxon>
        <taxon>ecological metagenomes</taxon>
    </lineage>
</organism>
<evidence type="ECO:0000313" key="3">
    <source>
        <dbReference type="EMBL" id="KKK95706.1"/>
    </source>
</evidence>
<accession>A0A0F9CG93</accession>
<dbReference type="InterPro" id="IPR043166">
    <property type="entry name" value="LarA-like_C"/>
</dbReference>
<dbReference type="Pfam" id="PF09861">
    <property type="entry name" value="Lar_N"/>
    <property type="match status" value="1"/>
</dbReference>
<gene>
    <name evidence="3" type="ORF">LCGC14_2670120</name>
</gene>
<feature type="domain" description="Lactate racemase C-terminal" evidence="2">
    <location>
        <begin position="126"/>
        <end position="269"/>
    </location>
</feature>
<dbReference type="Gene3D" id="3.40.50.11440">
    <property type="match status" value="1"/>
</dbReference>
<dbReference type="Gene3D" id="3.90.226.30">
    <property type="match status" value="1"/>
</dbReference>
<evidence type="ECO:0000259" key="1">
    <source>
        <dbReference type="Pfam" id="PF09861"/>
    </source>
</evidence>
<proteinExistence type="predicted"/>
<feature type="non-terminal residue" evidence="3">
    <location>
        <position position="1"/>
    </location>
</feature>
<dbReference type="AlphaFoldDB" id="A0A0F9CG93"/>
<evidence type="ECO:0000259" key="2">
    <source>
        <dbReference type="Pfam" id="PF21113"/>
    </source>
</evidence>
<dbReference type="GO" id="GO:0050043">
    <property type="term" value="F:lactate racemase activity"/>
    <property type="evidence" value="ECO:0007669"/>
    <property type="project" value="InterPro"/>
</dbReference>
<name>A0A0F9CG93_9ZZZZ</name>
<sequence length="288" mass="31694">PIEVYREAIQADFIVSVGNIVPHISSGWGGGSKIILPGVCSQKTTDMMHLMACVVQPVLEVIGTRDNKPRAEMDTIAEKVGLNFIVNTVLDEENNILAVFAGHFIQAHEKGVEAAKKLMVVPIPGQADILIVSANPCHFDYWQGVKPYVYSHRAVRKGGVIIFLLDGGEGLCGDAPSHEKTMRKYLLHSFKDLEAAVDRGEVDDIVGLNVPMYHSTLRHRVTTFCVTNHLRQEDIKALGFISAPNVQTALKRAFEIVGQDGKVGIIPYGGETLTRLEDNLKPWREESS</sequence>
<dbReference type="InterPro" id="IPR048520">
    <property type="entry name" value="LarA_C"/>
</dbReference>
<dbReference type="PANTHER" id="PTHR33171">
    <property type="entry name" value="LAR_N DOMAIN-CONTAINING PROTEIN"/>
    <property type="match status" value="1"/>
</dbReference>
<comment type="caution">
    <text evidence="3">The sequence shown here is derived from an EMBL/GenBank/DDBJ whole genome shotgun (WGS) entry which is preliminary data.</text>
</comment>
<dbReference type="InterPro" id="IPR018657">
    <property type="entry name" value="LarA-like_N"/>
</dbReference>